<accession>A0ABS9BC02</accession>
<dbReference type="InterPro" id="IPR044068">
    <property type="entry name" value="CB"/>
</dbReference>
<reference evidence="8 9" key="1">
    <citation type="journal article" date="2021" name="Front. Microbiol.">
        <title>Aerobic Denitrification and Heterotrophic Sulfur Oxidation in the Genus Halomonas Revealed by Six Novel Species Characterizations and Genome-Based Analysis.</title>
        <authorList>
            <person name="Wang L."/>
            <person name="Shao Z."/>
        </authorList>
    </citation>
    <scope>NUCLEOTIDE SEQUENCE [LARGE SCALE GENOMIC DNA]</scope>
    <source>
        <strain evidence="8 9">MCCC 1A05748</strain>
    </source>
</reference>
<evidence type="ECO:0000256" key="5">
    <source>
        <dbReference type="PROSITE-ProRule" id="PRU01248"/>
    </source>
</evidence>
<evidence type="ECO:0000259" key="6">
    <source>
        <dbReference type="PROSITE" id="PS51898"/>
    </source>
</evidence>
<evidence type="ECO:0000313" key="8">
    <source>
        <dbReference type="EMBL" id="MCE8049660.1"/>
    </source>
</evidence>
<organism evidence="8 9">
    <name type="scientific">Billgrantia desiderata</name>
    <dbReference type="NCBI Taxonomy" id="52021"/>
    <lineage>
        <taxon>Bacteria</taxon>
        <taxon>Pseudomonadati</taxon>
        <taxon>Pseudomonadota</taxon>
        <taxon>Gammaproteobacteria</taxon>
        <taxon>Oceanospirillales</taxon>
        <taxon>Halomonadaceae</taxon>
        <taxon>Billgrantia</taxon>
    </lineage>
</organism>
<evidence type="ECO:0000259" key="7">
    <source>
        <dbReference type="PROSITE" id="PS51900"/>
    </source>
</evidence>
<evidence type="ECO:0000313" key="9">
    <source>
        <dbReference type="Proteomes" id="UP001320154"/>
    </source>
</evidence>
<dbReference type="InterPro" id="IPR022000">
    <property type="entry name" value="Min27-like_integrase_DNA_bind"/>
</dbReference>
<dbReference type="Pfam" id="PF14659">
    <property type="entry name" value="Phage_int_SAM_3"/>
    <property type="match status" value="1"/>
</dbReference>
<name>A0ABS9BC02_9GAMM</name>
<evidence type="ECO:0000256" key="3">
    <source>
        <dbReference type="ARBA" id="ARBA00023125"/>
    </source>
</evidence>
<gene>
    <name evidence="8" type="ORF">HOP60_23440</name>
</gene>
<dbReference type="Pfam" id="PF00589">
    <property type="entry name" value="Phage_integrase"/>
    <property type="match status" value="1"/>
</dbReference>
<dbReference type="SUPFAM" id="SSF56349">
    <property type="entry name" value="DNA breaking-rejoining enzymes"/>
    <property type="match status" value="1"/>
</dbReference>
<dbReference type="InterPro" id="IPR010998">
    <property type="entry name" value="Integrase_recombinase_N"/>
</dbReference>
<dbReference type="InterPro" id="IPR004107">
    <property type="entry name" value="Integrase_SAM-like_N"/>
</dbReference>
<dbReference type="Pfam" id="PF12167">
    <property type="entry name" value="Arm-DNA-bind_2"/>
    <property type="match status" value="1"/>
</dbReference>
<dbReference type="InterPro" id="IPR013762">
    <property type="entry name" value="Integrase-like_cat_sf"/>
</dbReference>
<dbReference type="Proteomes" id="UP001320154">
    <property type="component" value="Unassembled WGS sequence"/>
</dbReference>
<protein>
    <submittedName>
        <fullName evidence="8">Site-specific integrase</fullName>
    </submittedName>
</protein>
<feature type="domain" description="Tyr recombinase" evidence="6">
    <location>
        <begin position="194"/>
        <end position="379"/>
    </location>
</feature>
<evidence type="ECO:0000256" key="4">
    <source>
        <dbReference type="ARBA" id="ARBA00023172"/>
    </source>
</evidence>
<dbReference type="InterPro" id="IPR050808">
    <property type="entry name" value="Phage_Integrase"/>
</dbReference>
<dbReference type="PROSITE" id="PS51898">
    <property type="entry name" value="TYR_RECOMBINASE"/>
    <property type="match status" value="1"/>
</dbReference>
<evidence type="ECO:0000256" key="1">
    <source>
        <dbReference type="ARBA" id="ARBA00008857"/>
    </source>
</evidence>
<dbReference type="RefSeq" id="WP_234251968.1">
    <property type="nucleotide sequence ID" value="NZ_JABFTQ010000032.1"/>
</dbReference>
<dbReference type="CDD" id="cd01189">
    <property type="entry name" value="INT_ICEBs1_C_like"/>
    <property type="match status" value="1"/>
</dbReference>
<feature type="domain" description="Core-binding (CB)" evidence="7">
    <location>
        <begin position="86"/>
        <end position="174"/>
    </location>
</feature>
<keyword evidence="2" id="KW-0229">DNA integration</keyword>
<keyword evidence="9" id="KW-1185">Reference proteome</keyword>
<dbReference type="InterPro" id="IPR002104">
    <property type="entry name" value="Integrase_catalytic"/>
</dbReference>
<dbReference type="Gene3D" id="1.10.150.130">
    <property type="match status" value="1"/>
</dbReference>
<dbReference type="EMBL" id="JABFTQ010000032">
    <property type="protein sequence ID" value="MCE8049660.1"/>
    <property type="molecule type" value="Genomic_DNA"/>
</dbReference>
<dbReference type="InterPro" id="IPR011010">
    <property type="entry name" value="DNA_brk_join_enz"/>
</dbReference>
<sequence>MGKVVARKETGKLCFDFRYLGKRCREQTALDDTPANRRKLQRILEKIEAEITLGSFDYGRYFPDSPRAETLSKRALTAIGTYHATPLLREFADTWFAEKEIEWRSSQIKTVRSSLDRHILPELGEKEVGSITRADILEFRSSLAKVTTRSAKKLSASRINHIMTPLRMMLNEAADRFEFSSPYRGIKSLRVPRTDVEPFTLEEVWRIIDNVRPDFRNYYTVRFFTGMRTGEIDGLSWANVDFSRRQILVRESLVQGEVVHTKTDGSFRAIDMSEPVYQALRDQQNATGDQRLVFCTRKGTALDHTNITKRVWYPLLQELGLSKRRPYQTRHTAATLWLAAGENPEWIARQMGHTTTEMLFRVYSRYVPNLTRQDGSAYATSTTLAGWRQLEWPVGWGSCRQADDPPFPPCN</sequence>
<keyword evidence="4" id="KW-0233">DNA recombination</keyword>
<dbReference type="PROSITE" id="PS51900">
    <property type="entry name" value="CB"/>
    <property type="match status" value="1"/>
</dbReference>
<comment type="similarity">
    <text evidence="1">Belongs to the 'phage' integrase family.</text>
</comment>
<comment type="caution">
    <text evidence="8">The sequence shown here is derived from an EMBL/GenBank/DDBJ whole genome shotgun (WGS) entry which is preliminary data.</text>
</comment>
<evidence type="ECO:0000256" key="2">
    <source>
        <dbReference type="ARBA" id="ARBA00022908"/>
    </source>
</evidence>
<keyword evidence="3 5" id="KW-0238">DNA-binding</keyword>
<dbReference type="Gene3D" id="1.10.443.10">
    <property type="entry name" value="Intergrase catalytic core"/>
    <property type="match status" value="1"/>
</dbReference>
<proteinExistence type="inferred from homology"/>
<dbReference type="PANTHER" id="PTHR30629">
    <property type="entry name" value="PROPHAGE INTEGRASE"/>
    <property type="match status" value="1"/>
</dbReference>
<dbReference type="PANTHER" id="PTHR30629:SF2">
    <property type="entry name" value="PROPHAGE INTEGRASE INTS-RELATED"/>
    <property type="match status" value="1"/>
</dbReference>